<organism evidence="2 4">
    <name type="scientific">Moritella viscosa</name>
    <dbReference type="NCBI Taxonomy" id="80854"/>
    <lineage>
        <taxon>Bacteria</taxon>
        <taxon>Pseudomonadati</taxon>
        <taxon>Pseudomonadota</taxon>
        <taxon>Gammaproteobacteria</taxon>
        <taxon>Alteromonadales</taxon>
        <taxon>Moritellaceae</taxon>
        <taxon>Moritella</taxon>
    </lineage>
</organism>
<name>A0A090IAA2_9GAMM</name>
<evidence type="ECO:0000313" key="3">
    <source>
        <dbReference type="Proteomes" id="UP000182660"/>
    </source>
</evidence>
<accession>A0A090IAA2</accession>
<dbReference type="EMBL" id="FPLD01000011">
    <property type="protein sequence ID" value="SGY84063.1"/>
    <property type="molecule type" value="Genomic_DNA"/>
</dbReference>
<dbReference type="Gene3D" id="3.50.50.60">
    <property type="entry name" value="FAD/NAD(P)-binding domain"/>
    <property type="match status" value="1"/>
</dbReference>
<dbReference type="InterPro" id="IPR036188">
    <property type="entry name" value="FAD/NAD-bd_sf"/>
</dbReference>
<evidence type="ECO:0000313" key="4">
    <source>
        <dbReference type="Proteomes" id="UP000183794"/>
    </source>
</evidence>
<dbReference type="RefSeq" id="WP_045109080.1">
    <property type="nucleotide sequence ID" value="NZ_CAWQZC010000093.1"/>
</dbReference>
<dbReference type="SUPFAM" id="SSF51905">
    <property type="entry name" value="FAD/NAD(P)-binding domain"/>
    <property type="match status" value="1"/>
</dbReference>
<dbReference type="KEGG" id="mvs:MVIS_0637"/>
<evidence type="ECO:0000313" key="1">
    <source>
        <dbReference type="EMBL" id="SGY83083.1"/>
    </source>
</evidence>
<dbReference type="AlphaFoldDB" id="A0A090IAA2"/>
<dbReference type="OrthoDB" id="1401001at2"/>
<keyword evidence="3" id="KW-1185">Reference proteome</keyword>
<dbReference type="HOGENOM" id="CLU_045255_0_0_6"/>
<dbReference type="Proteomes" id="UP000183794">
    <property type="component" value="Unassembled WGS sequence"/>
</dbReference>
<reference evidence="2 4" key="1">
    <citation type="submission" date="2016-11" db="EMBL/GenBank/DDBJ databases">
        <authorList>
            <person name="Jaros S."/>
            <person name="Januszkiewicz K."/>
            <person name="Wedrychowicz H."/>
        </authorList>
    </citation>
    <scope>NUCLEOTIDE SEQUENCE [LARGE SCALE GENOMIC DNA]</scope>
    <source>
        <strain evidence="2">NVI 5450</strain>
    </source>
</reference>
<dbReference type="Proteomes" id="UP000182660">
    <property type="component" value="Unassembled WGS sequence"/>
</dbReference>
<proteinExistence type="predicted"/>
<reference evidence="1 3" key="2">
    <citation type="submission" date="2016-11" db="EMBL/GenBank/DDBJ databases">
        <authorList>
            <person name="Klemetsen T."/>
        </authorList>
    </citation>
    <scope>NUCLEOTIDE SEQUENCE [LARGE SCALE GENOMIC DNA]</scope>
    <source>
        <strain evidence="1">MT 2528</strain>
    </source>
</reference>
<dbReference type="GeneID" id="61294093"/>
<sequence>MINNVPSTLKSKRIAVIGGGIAGSTIALRLAGLDINVTLFEEGVSLVNGPPVCHLHAGGNLYPDISDEQCLTLLEQSIATMKIYPHCINKRPTVIAIPQRDESNIETLLPRLKLLTQRYKALIQADESNKVLGDPDDYYQMFTRHDLERLKKESQPSEIAQFSDWMIPLAKTLDLDSVKFPLLMVQEYGLSLFRIAASTELSLNASKSCNLLVNNKVINVAYTADKTWLITHAENDKQTTTEVDYLINACGYRTGVIDDMADTPKERMVEFKAAYITHWEQSERWPEVVFHGERGTPEGMAQLTPYPDGYFQLHGMTEEITLFKNGLAKSTNDSAQPKLDKSFINKLVQGWDKEESDSRTQKAIHHISHFIPSFNNAKTAGRPLFGAQQIPGNDVSLRAYDVSFEGQQYARAEIVKASSALTVADQIIHKLFDYSHEQLTECRNVNANFTALSESDINKLACEIAHDRNYPTSLAKI</sequence>
<dbReference type="PATRIC" id="fig|80854.5.peg.668"/>
<evidence type="ECO:0000313" key="2">
    <source>
        <dbReference type="EMBL" id="SGY84063.1"/>
    </source>
</evidence>
<gene>
    <name evidence="1" type="ORF">MT2528_0360</name>
    <name evidence="2" type="ORF">NVI5450_0344</name>
</gene>
<dbReference type="STRING" id="80854.MVIS_0637"/>
<dbReference type="EMBL" id="FPLJ01000013">
    <property type="protein sequence ID" value="SGY83083.1"/>
    <property type="molecule type" value="Genomic_DNA"/>
</dbReference>
<protein>
    <submittedName>
        <fullName evidence="2">Uncharacterized protein</fullName>
    </submittedName>
</protein>